<dbReference type="Pfam" id="PF00239">
    <property type="entry name" value="Resolvase"/>
    <property type="match status" value="1"/>
</dbReference>
<dbReference type="InterPro" id="IPR006119">
    <property type="entry name" value="Resolv_N"/>
</dbReference>
<dbReference type="SMART" id="SM00857">
    <property type="entry name" value="Resolvase"/>
    <property type="match status" value="1"/>
</dbReference>
<evidence type="ECO:0000313" key="6">
    <source>
        <dbReference type="EMBL" id="MFC2969476.1"/>
    </source>
</evidence>
<dbReference type="Proteomes" id="UP001595443">
    <property type="component" value="Unassembled WGS sequence"/>
</dbReference>
<keyword evidence="2" id="KW-0229">DNA integration</keyword>
<dbReference type="Gene3D" id="1.10.10.60">
    <property type="entry name" value="Homeodomain-like"/>
    <property type="match status" value="1"/>
</dbReference>
<evidence type="ECO:0000256" key="4">
    <source>
        <dbReference type="ARBA" id="ARBA00023172"/>
    </source>
</evidence>
<evidence type="ECO:0000259" key="5">
    <source>
        <dbReference type="PROSITE" id="PS51736"/>
    </source>
</evidence>
<dbReference type="EMBL" id="JBHRSK010000013">
    <property type="protein sequence ID" value="MFC2969476.1"/>
    <property type="molecule type" value="Genomic_DNA"/>
</dbReference>
<dbReference type="CDD" id="cd03768">
    <property type="entry name" value="SR_ResInv"/>
    <property type="match status" value="1"/>
</dbReference>
<keyword evidence="4" id="KW-0233">DNA recombination</keyword>
<keyword evidence="7" id="KW-1185">Reference proteome</keyword>
<dbReference type="InterPro" id="IPR006118">
    <property type="entry name" value="Recombinase_CS"/>
</dbReference>
<name>A0ABV7AKU1_9RHOB</name>
<evidence type="ECO:0000256" key="2">
    <source>
        <dbReference type="ARBA" id="ARBA00022908"/>
    </source>
</evidence>
<dbReference type="PANTHER" id="PTHR30461">
    <property type="entry name" value="DNA-INVERTASE FROM LAMBDOID PROPHAGE"/>
    <property type="match status" value="1"/>
</dbReference>
<dbReference type="InterPro" id="IPR050639">
    <property type="entry name" value="SSR_resolvase"/>
</dbReference>
<dbReference type="PROSITE" id="PS00398">
    <property type="entry name" value="RECOMBINASES_2"/>
    <property type="match status" value="1"/>
</dbReference>
<feature type="domain" description="Resolvase/invertase-type recombinase catalytic" evidence="5">
    <location>
        <begin position="1"/>
        <end position="135"/>
    </location>
</feature>
<gene>
    <name evidence="6" type="ORF">ACFOES_15350</name>
</gene>
<dbReference type="RefSeq" id="WP_377834185.1">
    <property type="nucleotide sequence ID" value="NZ_JBHRSK010000013.1"/>
</dbReference>
<evidence type="ECO:0000256" key="3">
    <source>
        <dbReference type="ARBA" id="ARBA00023125"/>
    </source>
</evidence>
<protein>
    <submittedName>
        <fullName evidence="6">Recombinase family protein</fullName>
    </submittedName>
</protein>
<comment type="caution">
    <text evidence="6">The sequence shown here is derived from an EMBL/GenBank/DDBJ whole genome shotgun (WGS) entry which is preliminary data.</text>
</comment>
<accession>A0ABV7AKU1</accession>
<dbReference type="SUPFAM" id="SSF53041">
    <property type="entry name" value="Resolvase-like"/>
    <property type="match status" value="1"/>
</dbReference>
<dbReference type="SUPFAM" id="SSF46689">
    <property type="entry name" value="Homeodomain-like"/>
    <property type="match status" value="1"/>
</dbReference>
<dbReference type="InterPro" id="IPR036162">
    <property type="entry name" value="Resolvase-like_N_sf"/>
</dbReference>
<reference evidence="7" key="1">
    <citation type="journal article" date="2019" name="Int. J. Syst. Evol. Microbiol.">
        <title>The Global Catalogue of Microorganisms (GCM) 10K type strain sequencing project: providing services to taxonomists for standard genome sequencing and annotation.</title>
        <authorList>
            <consortium name="The Broad Institute Genomics Platform"/>
            <consortium name="The Broad Institute Genome Sequencing Center for Infectious Disease"/>
            <person name="Wu L."/>
            <person name="Ma J."/>
        </authorList>
    </citation>
    <scope>NUCLEOTIDE SEQUENCE [LARGE SCALE GENOMIC DNA]</scope>
    <source>
        <strain evidence="7">KCTC 62192</strain>
    </source>
</reference>
<comment type="similarity">
    <text evidence="1">Belongs to the site-specific recombinase resolvase family.</text>
</comment>
<sequence>MFIGYARTSTLEQEAGLAAQKRDLDALGCDKVFEEQTSATGERPRLTAAIDYLREGDTLVCTKLDRLARSVLHMGEIVNEIRAKGANLRILALDMDTSTPTGTLLLNMLGSVAQFEREMMLERQREGIQKAKEAGKYKGRKPTVRAQSDEVLGLHKAGVSPTEIARKLGIGRTSVYRILNAAETPA</sequence>
<evidence type="ECO:0000256" key="1">
    <source>
        <dbReference type="ARBA" id="ARBA00009913"/>
    </source>
</evidence>
<dbReference type="InterPro" id="IPR009057">
    <property type="entry name" value="Homeodomain-like_sf"/>
</dbReference>
<dbReference type="PROSITE" id="PS51736">
    <property type="entry name" value="RECOMBINASES_3"/>
    <property type="match status" value="1"/>
</dbReference>
<dbReference type="Pfam" id="PF02796">
    <property type="entry name" value="HTH_7"/>
    <property type="match status" value="1"/>
</dbReference>
<evidence type="ECO:0000313" key="7">
    <source>
        <dbReference type="Proteomes" id="UP001595443"/>
    </source>
</evidence>
<dbReference type="InterPro" id="IPR006120">
    <property type="entry name" value="Resolvase_HTH_dom"/>
</dbReference>
<organism evidence="6 7">
    <name type="scientific">Acidimangrovimonas pyrenivorans</name>
    <dbReference type="NCBI Taxonomy" id="2030798"/>
    <lineage>
        <taxon>Bacteria</taxon>
        <taxon>Pseudomonadati</taxon>
        <taxon>Pseudomonadota</taxon>
        <taxon>Alphaproteobacteria</taxon>
        <taxon>Rhodobacterales</taxon>
        <taxon>Paracoccaceae</taxon>
        <taxon>Acidimangrovimonas</taxon>
    </lineage>
</organism>
<dbReference type="PANTHER" id="PTHR30461:SF26">
    <property type="entry name" value="RESOLVASE HOMOLOG YNEB"/>
    <property type="match status" value="1"/>
</dbReference>
<proteinExistence type="inferred from homology"/>
<dbReference type="Gene3D" id="3.40.50.1390">
    <property type="entry name" value="Resolvase, N-terminal catalytic domain"/>
    <property type="match status" value="1"/>
</dbReference>
<keyword evidence="3" id="KW-0238">DNA-binding</keyword>